<keyword evidence="8" id="KW-1185">Reference proteome</keyword>
<dbReference type="GO" id="GO:0003700">
    <property type="term" value="F:DNA-binding transcription factor activity"/>
    <property type="evidence" value="ECO:0007669"/>
    <property type="project" value="TreeGrafter"/>
</dbReference>
<feature type="domain" description="HTH tetR-type" evidence="6">
    <location>
        <begin position="27"/>
        <end position="87"/>
    </location>
</feature>
<evidence type="ECO:0000259" key="6">
    <source>
        <dbReference type="PROSITE" id="PS50977"/>
    </source>
</evidence>
<proteinExistence type="predicted"/>
<dbReference type="InterPro" id="IPR050109">
    <property type="entry name" value="HTH-type_TetR-like_transc_reg"/>
</dbReference>
<organism evidence="7 8">
    <name type="scientific">Stenotrophobium rhamnosiphilum</name>
    <dbReference type="NCBI Taxonomy" id="2029166"/>
    <lineage>
        <taxon>Bacteria</taxon>
        <taxon>Pseudomonadati</taxon>
        <taxon>Pseudomonadota</taxon>
        <taxon>Gammaproteobacteria</taxon>
        <taxon>Nevskiales</taxon>
        <taxon>Nevskiaceae</taxon>
        <taxon>Stenotrophobium</taxon>
    </lineage>
</organism>
<dbReference type="InterPro" id="IPR001647">
    <property type="entry name" value="HTH_TetR"/>
</dbReference>
<protein>
    <recommendedName>
        <fullName evidence="6">HTH tetR-type domain-containing protein</fullName>
    </recommendedName>
</protein>
<dbReference type="AlphaFoldDB" id="A0A2T5MCM5"/>
<evidence type="ECO:0000313" key="7">
    <source>
        <dbReference type="EMBL" id="PTU30320.1"/>
    </source>
</evidence>
<evidence type="ECO:0000256" key="5">
    <source>
        <dbReference type="SAM" id="MobiDB-lite"/>
    </source>
</evidence>
<dbReference type="Gene3D" id="1.10.357.10">
    <property type="entry name" value="Tetracycline Repressor, domain 2"/>
    <property type="match status" value="1"/>
</dbReference>
<dbReference type="PANTHER" id="PTHR30055:SF234">
    <property type="entry name" value="HTH-TYPE TRANSCRIPTIONAL REGULATOR BETI"/>
    <property type="match status" value="1"/>
</dbReference>
<keyword evidence="3" id="KW-0804">Transcription</keyword>
<dbReference type="InterPro" id="IPR009057">
    <property type="entry name" value="Homeodomain-like_sf"/>
</dbReference>
<accession>A0A2T5MCM5</accession>
<dbReference type="OrthoDB" id="2356263at2"/>
<feature type="DNA-binding region" description="H-T-H motif" evidence="4">
    <location>
        <begin position="50"/>
        <end position="69"/>
    </location>
</feature>
<dbReference type="RefSeq" id="WP_107941264.1">
    <property type="nucleotide sequence ID" value="NZ_QANS01000006.1"/>
</dbReference>
<keyword evidence="1" id="KW-0805">Transcription regulation</keyword>
<dbReference type="Pfam" id="PF00440">
    <property type="entry name" value="TetR_N"/>
    <property type="match status" value="1"/>
</dbReference>
<keyword evidence="2 4" id="KW-0238">DNA-binding</keyword>
<dbReference type="PROSITE" id="PS01081">
    <property type="entry name" value="HTH_TETR_1"/>
    <property type="match status" value="1"/>
</dbReference>
<evidence type="ECO:0000256" key="3">
    <source>
        <dbReference type="ARBA" id="ARBA00023163"/>
    </source>
</evidence>
<name>A0A2T5MCM5_9GAMM</name>
<evidence type="ECO:0000256" key="4">
    <source>
        <dbReference type="PROSITE-ProRule" id="PRU00335"/>
    </source>
</evidence>
<sequence>MTKKIIQTTNKRKAAPTPAKKRAISQPDAREKLLAATRQVIAKDGFSEASVKAIARKAGVNHGLVHYHFGGKEQMLLESFVQGNYGLEGMRELRAKWLPKDYVRGACAMTLLEIKEQPDMFRIGAQLSAQSLLPGAVLGKQVRKYMKSAIQELAELLAATHNRKPTKRDVAIALVLNGGASAIAHWSLRDPTADATAALSVLEEIIERALLPEKVKTPSRKKRA</sequence>
<reference evidence="7 8" key="1">
    <citation type="submission" date="2018-04" db="EMBL/GenBank/DDBJ databases">
        <title>Novel species isolated from glacier.</title>
        <authorList>
            <person name="Liu Q."/>
            <person name="Xin Y.-H."/>
        </authorList>
    </citation>
    <scope>NUCLEOTIDE SEQUENCE [LARGE SCALE GENOMIC DNA]</scope>
    <source>
        <strain evidence="7 8">GT1R17</strain>
    </source>
</reference>
<dbReference type="GO" id="GO:0000976">
    <property type="term" value="F:transcription cis-regulatory region binding"/>
    <property type="evidence" value="ECO:0007669"/>
    <property type="project" value="TreeGrafter"/>
</dbReference>
<dbReference type="SUPFAM" id="SSF46689">
    <property type="entry name" value="Homeodomain-like"/>
    <property type="match status" value="1"/>
</dbReference>
<comment type="caution">
    <text evidence="7">The sequence shown here is derived from an EMBL/GenBank/DDBJ whole genome shotgun (WGS) entry which is preliminary data.</text>
</comment>
<dbReference type="PRINTS" id="PR00455">
    <property type="entry name" value="HTHTETR"/>
</dbReference>
<dbReference type="PROSITE" id="PS50977">
    <property type="entry name" value="HTH_TETR_2"/>
    <property type="match status" value="1"/>
</dbReference>
<evidence type="ECO:0000256" key="2">
    <source>
        <dbReference type="ARBA" id="ARBA00023125"/>
    </source>
</evidence>
<evidence type="ECO:0000313" key="8">
    <source>
        <dbReference type="Proteomes" id="UP000244248"/>
    </source>
</evidence>
<gene>
    <name evidence="7" type="ORF">CJD38_15350</name>
</gene>
<dbReference type="Proteomes" id="UP000244248">
    <property type="component" value="Unassembled WGS sequence"/>
</dbReference>
<feature type="region of interest" description="Disordered" evidence="5">
    <location>
        <begin position="1"/>
        <end position="24"/>
    </location>
</feature>
<dbReference type="PANTHER" id="PTHR30055">
    <property type="entry name" value="HTH-TYPE TRANSCRIPTIONAL REGULATOR RUTR"/>
    <property type="match status" value="1"/>
</dbReference>
<dbReference type="InterPro" id="IPR023772">
    <property type="entry name" value="DNA-bd_HTH_TetR-type_CS"/>
</dbReference>
<dbReference type="EMBL" id="QANS01000006">
    <property type="protein sequence ID" value="PTU30320.1"/>
    <property type="molecule type" value="Genomic_DNA"/>
</dbReference>
<evidence type="ECO:0000256" key="1">
    <source>
        <dbReference type="ARBA" id="ARBA00023015"/>
    </source>
</evidence>
<feature type="compositionally biased region" description="Basic residues" evidence="5">
    <location>
        <begin position="10"/>
        <end position="23"/>
    </location>
</feature>